<dbReference type="InParanoid" id="A0A1Q3CPL1"/>
<gene>
    <name evidence="3" type="ORF">CFOL_v3_25641</name>
</gene>
<comment type="caution">
    <text evidence="3">The sequence shown here is derived from an EMBL/GenBank/DDBJ whole genome shotgun (WGS) entry which is preliminary data.</text>
</comment>
<organism evidence="3 4">
    <name type="scientific">Cephalotus follicularis</name>
    <name type="common">Albany pitcher plant</name>
    <dbReference type="NCBI Taxonomy" id="3775"/>
    <lineage>
        <taxon>Eukaryota</taxon>
        <taxon>Viridiplantae</taxon>
        <taxon>Streptophyta</taxon>
        <taxon>Embryophyta</taxon>
        <taxon>Tracheophyta</taxon>
        <taxon>Spermatophyta</taxon>
        <taxon>Magnoliopsida</taxon>
        <taxon>eudicotyledons</taxon>
        <taxon>Gunneridae</taxon>
        <taxon>Pentapetalae</taxon>
        <taxon>rosids</taxon>
        <taxon>fabids</taxon>
        <taxon>Oxalidales</taxon>
        <taxon>Cephalotaceae</taxon>
        <taxon>Cephalotus</taxon>
    </lineage>
</organism>
<keyword evidence="2" id="KW-0812">Transmembrane</keyword>
<accession>A0A1Q3CPL1</accession>
<protein>
    <submittedName>
        <fullName evidence="3">Uncharacterized protein</fullName>
    </submittedName>
</protein>
<proteinExistence type="predicted"/>
<feature type="transmembrane region" description="Helical" evidence="2">
    <location>
        <begin position="82"/>
        <end position="107"/>
    </location>
</feature>
<feature type="region of interest" description="Disordered" evidence="1">
    <location>
        <begin position="43"/>
        <end position="67"/>
    </location>
</feature>
<evidence type="ECO:0000256" key="2">
    <source>
        <dbReference type="SAM" id="Phobius"/>
    </source>
</evidence>
<dbReference type="AlphaFoldDB" id="A0A1Q3CPL1"/>
<keyword evidence="4" id="KW-1185">Reference proteome</keyword>
<dbReference type="Proteomes" id="UP000187406">
    <property type="component" value="Unassembled WGS sequence"/>
</dbReference>
<name>A0A1Q3CPL1_CEPFO</name>
<keyword evidence="2" id="KW-1133">Transmembrane helix</keyword>
<dbReference type="EMBL" id="BDDD01002569">
    <property type="protein sequence ID" value="GAV82189.1"/>
    <property type="molecule type" value="Genomic_DNA"/>
</dbReference>
<evidence type="ECO:0000313" key="4">
    <source>
        <dbReference type="Proteomes" id="UP000187406"/>
    </source>
</evidence>
<evidence type="ECO:0000313" key="3">
    <source>
        <dbReference type="EMBL" id="GAV82189.1"/>
    </source>
</evidence>
<evidence type="ECO:0000256" key="1">
    <source>
        <dbReference type="SAM" id="MobiDB-lite"/>
    </source>
</evidence>
<keyword evidence="2" id="KW-0472">Membrane</keyword>
<reference evidence="4" key="1">
    <citation type="submission" date="2016-04" db="EMBL/GenBank/DDBJ databases">
        <title>Cephalotus genome sequencing.</title>
        <authorList>
            <person name="Fukushima K."/>
            <person name="Hasebe M."/>
            <person name="Fang X."/>
        </authorList>
    </citation>
    <scope>NUCLEOTIDE SEQUENCE [LARGE SCALE GENOMIC DNA]</scope>
    <source>
        <strain evidence="4">cv. St1</strain>
    </source>
</reference>
<sequence>MPLFPPFLKAKNAPTSLSLLPLSSPTSNSGDGVTIGDVIATTRTLSPKKPNPDRLLSPTRRHSSPSIPISSPVIAITRLEHFVGFLLLFALLSFLFASSLDTVLVVLQIY</sequence>